<dbReference type="Proteomes" id="UP001178507">
    <property type="component" value="Unassembled WGS sequence"/>
</dbReference>
<evidence type="ECO:0000256" key="3">
    <source>
        <dbReference type="ARBA" id="ARBA00022833"/>
    </source>
</evidence>
<feature type="transmembrane region" description="Helical" evidence="6">
    <location>
        <begin position="191"/>
        <end position="215"/>
    </location>
</feature>
<dbReference type="PROSITE" id="PS50089">
    <property type="entry name" value="ZF_RING_2"/>
    <property type="match status" value="1"/>
</dbReference>
<comment type="caution">
    <text evidence="9">The sequence shown here is derived from an EMBL/GenBank/DDBJ whole genome shotgun (WGS) entry which is preliminary data.</text>
</comment>
<keyword evidence="3" id="KW-0862">Zinc</keyword>
<evidence type="ECO:0000256" key="5">
    <source>
        <dbReference type="SAM" id="MobiDB-lite"/>
    </source>
</evidence>
<feature type="region of interest" description="Disordered" evidence="5">
    <location>
        <begin position="568"/>
        <end position="697"/>
    </location>
</feature>
<evidence type="ECO:0000259" key="8">
    <source>
        <dbReference type="PROSITE" id="PS50089"/>
    </source>
</evidence>
<organism evidence="9 10">
    <name type="scientific">Effrenium voratum</name>
    <dbReference type="NCBI Taxonomy" id="2562239"/>
    <lineage>
        <taxon>Eukaryota</taxon>
        <taxon>Sar</taxon>
        <taxon>Alveolata</taxon>
        <taxon>Dinophyceae</taxon>
        <taxon>Suessiales</taxon>
        <taxon>Symbiodiniaceae</taxon>
        <taxon>Effrenium</taxon>
    </lineage>
</organism>
<feature type="compositionally biased region" description="Pro residues" evidence="5">
    <location>
        <begin position="624"/>
        <end position="636"/>
    </location>
</feature>
<feature type="signal peptide" evidence="7">
    <location>
        <begin position="1"/>
        <end position="15"/>
    </location>
</feature>
<dbReference type="Pfam" id="PF00097">
    <property type="entry name" value="zf-C3HC4"/>
    <property type="match status" value="1"/>
</dbReference>
<sequence length="900" mass="96740">MARAGVLALLTLARAGELDCGHGHEDPELKNCLCDEGWKSAGITDTLHFMQGTCSQYGCVSDMECERRLDISGASCMVPGWNCYCGWQYAFHKSLTGYETNTTESAKCMGVVYTFSMWTSRTVELLLANLWRFFLPLVLLLAPFGRKRAICDHHRPGLWHAFRRACGVQSVCRGDCVLSSRYGSDALMDDLAWSIFALELMCWAYIFTVVVYIIVLFIWSVILWVSVAVVFLATALFAACACCGEGLASCAQGGCCECGGCGDCDCMFATTGHGPVEADMFYFWGPFPNDPFCFTPSGYGPAVADRGSEDSCSCRAICFPVAWMFYVFPVLPENVWGGAVGYFCLGTHHHTPVDRMYAGGNRLVEFLGMAWRRPEDLHGDEDWRSRVYDFLAGEASPAPSQVVLPVHVREDDAHARLLDEYLEDGKQVLQVGLARAVILQRPLERGRDRCVPSSFDDYLQNICWICREDAEEWDMWLSCHHIFCSRCSSQMLVRRMPCPLCRVASGTVLRGTQALPRQFRQDLADRGHTARQDAVSPVPPLPKAKAGEIELRSDPSPMADRLQLHRTRTAPAAAVPSPSSSVSSPPSPAKSPAKAKAVAKSPTTLQPPPAAMPIIVPRSARTPPSSPASPSTPAPMAPALVRAEPRAPPTTAETSTLVASPLSESPPATLSPPATPIPIELPAETSTSPTARSPCSPPEVAVLPLVAKAADASCGGEAEAAAARALGAICPPGLRRLRGFSTSTAGSALPKSAKSAKSASACRVQAVDVVQPQVEAFQIAPLPFVAVALSRTPLRIDGEVGILCSSAGMLYQQLPKRGEASPAMKVQPENLPPVKPCGLPLGGFQRLPGFATSTGGMLKLKTPSPPPPERPPARVRRALPGSWRLKGGFRVSCGGAPLAR</sequence>
<gene>
    <name evidence="9" type="ORF">EVOR1521_LOCUS11811</name>
</gene>
<reference evidence="9" key="1">
    <citation type="submission" date="2023-08" db="EMBL/GenBank/DDBJ databases">
        <authorList>
            <person name="Chen Y."/>
            <person name="Shah S."/>
            <person name="Dougan E. K."/>
            <person name="Thang M."/>
            <person name="Chan C."/>
        </authorList>
    </citation>
    <scope>NUCLEOTIDE SEQUENCE</scope>
</reference>
<accession>A0AA36IEC1</accession>
<feature type="transmembrane region" description="Helical" evidence="6">
    <location>
        <begin position="125"/>
        <end position="145"/>
    </location>
</feature>
<feature type="domain" description="RING-type" evidence="8">
    <location>
        <begin position="463"/>
        <end position="502"/>
    </location>
</feature>
<evidence type="ECO:0000256" key="2">
    <source>
        <dbReference type="ARBA" id="ARBA00022771"/>
    </source>
</evidence>
<dbReference type="GO" id="GO:0008270">
    <property type="term" value="F:zinc ion binding"/>
    <property type="evidence" value="ECO:0007669"/>
    <property type="project" value="UniProtKB-KW"/>
</dbReference>
<evidence type="ECO:0000313" key="10">
    <source>
        <dbReference type="Proteomes" id="UP001178507"/>
    </source>
</evidence>
<evidence type="ECO:0000256" key="7">
    <source>
        <dbReference type="SAM" id="SignalP"/>
    </source>
</evidence>
<feature type="region of interest" description="Disordered" evidence="5">
    <location>
        <begin position="525"/>
        <end position="556"/>
    </location>
</feature>
<dbReference type="AlphaFoldDB" id="A0AA36IEC1"/>
<evidence type="ECO:0000256" key="4">
    <source>
        <dbReference type="PROSITE-ProRule" id="PRU00175"/>
    </source>
</evidence>
<keyword evidence="2 4" id="KW-0863">Zinc-finger</keyword>
<feature type="transmembrane region" description="Helical" evidence="6">
    <location>
        <begin position="221"/>
        <end position="243"/>
    </location>
</feature>
<protein>
    <recommendedName>
        <fullName evidence="8">RING-type domain-containing protein</fullName>
    </recommendedName>
</protein>
<keyword evidence="6" id="KW-0472">Membrane</keyword>
<keyword evidence="6" id="KW-0812">Transmembrane</keyword>
<feature type="chain" id="PRO_5041273000" description="RING-type domain-containing protein" evidence="7">
    <location>
        <begin position="16"/>
        <end position="900"/>
    </location>
</feature>
<feature type="compositionally biased region" description="Low complexity" evidence="5">
    <location>
        <begin position="570"/>
        <end position="602"/>
    </location>
</feature>
<dbReference type="InterPro" id="IPR013083">
    <property type="entry name" value="Znf_RING/FYVE/PHD"/>
</dbReference>
<keyword evidence="1" id="KW-0479">Metal-binding</keyword>
<evidence type="ECO:0000256" key="1">
    <source>
        <dbReference type="ARBA" id="ARBA00022723"/>
    </source>
</evidence>
<name>A0AA36IEC1_9DINO</name>
<dbReference type="SUPFAM" id="SSF57850">
    <property type="entry name" value="RING/U-box"/>
    <property type="match status" value="1"/>
</dbReference>
<keyword evidence="10" id="KW-1185">Reference proteome</keyword>
<keyword evidence="6" id="KW-1133">Transmembrane helix</keyword>
<evidence type="ECO:0000313" key="9">
    <source>
        <dbReference type="EMBL" id="CAJ1385150.1"/>
    </source>
</evidence>
<dbReference type="Gene3D" id="3.30.40.10">
    <property type="entry name" value="Zinc/RING finger domain, C3HC4 (zinc finger)"/>
    <property type="match status" value="1"/>
</dbReference>
<feature type="compositionally biased region" description="Polar residues" evidence="5">
    <location>
        <begin position="684"/>
        <end position="693"/>
    </location>
</feature>
<keyword evidence="7" id="KW-0732">Signal</keyword>
<evidence type="ECO:0000256" key="6">
    <source>
        <dbReference type="SAM" id="Phobius"/>
    </source>
</evidence>
<dbReference type="InterPro" id="IPR018957">
    <property type="entry name" value="Znf_C3HC4_RING-type"/>
</dbReference>
<dbReference type="EMBL" id="CAUJNA010001202">
    <property type="protein sequence ID" value="CAJ1385150.1"/>
    <property type="molecule type" value="Genomic_DNA"/>
</dbReference>
<dbReference type="InterPro" id="IPR001841">
    <property type="entry name" value="Znf_RING"/>
</dbReference>
<proteinExistence type="predicted"/>